<organism evidence="2 3">
    <name type="scientific">Hanseniaspora valbyensis NRRL Y-1626</name>
    <dbReference type="NCBI Taxonomy" id="766949"/>
    <lineage>
        <taxon>Eukaryota</taxon>
        <taxon>Fungi</taxon>
        <taxon>Dikarya</taxon>
        <taxon>Ascomycota</taxon>
        <taxon>Saccharomycotina</taxon>
        <taxon>Saccharomycetes</taxon>
        <taxon>Saccharomycodales</taxon>
        <taxon>Saccharomycodaceae</taxon>
        <taxon>Hanseniaspora</taxon>
    </lineage>
</organism>
<evidence type="ECO:0000313" key="3">
    <source>
        <dbReference type="Proteomes" id="UP000092321"/>
    </source>
</evidence>
<dbReference type="EMBL" id="LXPE01000017">
    <property type="protein sequence ID" value="OBA26491.1"/>
    <property type="molecule type" value="Genomic_DNA"/>
</dbReference>
<name>A0A1B7TCP6_9ASCO</name>
<proteinExistence type="predicted"/>
<dbReference type="OrthoDB" id="3971610at2759"/>
<accession>A0A1B7TCP6</accession>
<gene>
    <name evidence="2" type="ORF">HANVADRAFT_7115</name>
</gene>
<evidence type="ECO:0000313" key="2">
    <source>
        <dbReference type="EMBL" id="OBA26491.1"/>
    </source>
</evidence>
<evidence type="ECO:0000256" key="1">
    <source>
        <dbReference type="SAM" id="MobiDB-lite"/>
    </source>
</evidence>
<keyword evidence="3" id="KW-1185">Reference proteome</keyword>
<comment type="caution">
    <text evidence="2">The sequence shown here is derived from an EMBL/GenBank/DDBJ whole genome shotgun (WGS) entry which is preliminary data.</text>
</comment>
<reference evidence="3" key="1">
    <citation type="journal article" date="2016" name="Proc. Natl. Acad. Sci. U.S.A.">
        <title>Comparative genomics of biotechnologically important yeasts.</title>
        <authorList>
            <person name="Riley R."/>
            <person name="Haridas S."/>
            <person name="Wolfe K.H."/>
            <person name="Lopes M.R."/>
            <person name="Hittinger C.T."/>
            <person name="Goeker M."/>
            <person name="Salamov A.A."/>
            <person name="Wisecaver J.H."/>
            <person name="Long T.M."/>
            <person name="Calvey C.H."/>
            <person name="Aerts A.L."/>
            <person name="Barry K.W."/>
            <person name="Choi C."/>
            <person name="Clum A."/>
            <person name="Coughlan A.Y."/>
            <person name="Deshpande S."/>
            <person name="Douglass A.P."/>
            <person name="Hanson S.J."/>
            <person name="Klenk H.-P."/>
            <person name="LaButti K.M."/>
            <person name="Lapidus A."/>
            <person name="Lindquist E.A."/>
            <person name="Lipzen A.M."/>
            <person name="Meier-Kolthoff J.P."/>
            <person name="Ohm R.A."/>
            <person name="Otillar R.P."/>
            <person name="Pangilinan J.L."/>
            <person name="Peng Y."/>
            <person name="Rokas A."/>
            <person name="Rosa C.A."/>
            <person name="Scheuner C."/>
            <person name="Sibirny A.A."/>
            <person name="Slot J.C."/>
            <person name="Stielow J.B."/>
            <person name="Sun H."/>
            <person name="Kurtzman C.P."/>
            <person name="Blackwell M."/>
            <person name="Grigoriev I.V."/>
            <person name="Jeffries T.W."/>
        </authorList>
    </citation>
    <scope>NUCLEOTIDE SEQUENCE [LARGE SCALE GENOMIC DNA]</scope>
    <source>
        <strain evidence="3">NRRL Y-1626</strain>
    </source>
</reference>
<dbReference type="Proteomes" id="UP000092321">
    <property type="component" value="Unassembled WGS sequence"/>
</dbReference>
<sequence>MRIFTISNVNKYLERLITNRTQGDDVIHSLKHTLKELIDTVNNLDEIIPSFNVICFMFTFLIESRINVFKQDISQVLNKYLHIYSKNLLEENMDSINVVEMDKFLDVLALNYNLFVDKYKINKDQLHNFKERLRHSFKETNSITYSPTRRQQTKRKISNRRDNGSKTANFDTIDYNEISFHQQLSKYMYLQDHSSQNNDQVEFLNLSSLNNYSLDLHGEIMFYFNFFNYNKETKGRITENNNVVFKSLNYLKVFENEYEESLSTPLVNLDPKYKCFTLLNQFFILKSFKDDYFIVKLFNEVYTLEESRNQVKARLVIARQTMYLFLSQLIQFVKEFTLPEDNEPEHLEDIILEYVDTCFLLCFKLQSHIDYENDKINAIDLKKIDMTNLVNKLLLEDYLECIDIHDKSNLYYYYIKNYLMKRKFKIFDNNIKPINELKNEMSTTILEILIELDEY</sequence>
<feature type="region of interest" description="Disordered" evidence="1">
    <location>
        <begin position="144"/>
        <end position="165"/>
    </location>
</feature>
<protein>
    <submittedName>
        <fullName evidence="2">Uncharacterized protein</fullName>
    </submittedName>
</protein>
<dbReference type="AlphaFoldDB" id="A0A1B7TCP6"/>